<name>A0A0G0XA15_UNCKA</name>
<gene>
    <name evidence="2" type="ORF">UU80_C0019G0009</name>
</gene>
<evidence type="ECO:0000313" key="3">
    <source>
        <dbReference type="Proteomes" id="UP000034920"/>
    </source>
</evidence>
<keyword evidence="1" id="KW-1133">Transmembrane helix</keyword>
<accession>A0A0G0XA15</accession>
<dbReference type="EMBL" id="LCCA01000019">
    <property type="protein sequence ID" value="KKS21829.1"/>
    <property type="molecule type" value="Genomic_DNA"/>
</dbReference>
<proteinExistence type="predicted"/>
<dbReference type="AlphaFoldDB" id="A0A0G0XA15"/>
<organism evidence="2 3">
    <name type="scientific">candidate division WWE3 bacterium GW2011_GWA1_41_8</name>
    <dbReference type="NCBI Taxonomy" id="1619103"/>
    <lineage>
        <taxon>Bacteria</taxon>
        <taxon>Katanobacteria</taxon>
    </lineage>
</organism>
<keyword evidence="1" id="KW-0812">Transmembrane</keyword>
<evidence type="ECO:0000256" key="1">
    <source>
        <dbReference type="SAM" id="Phobius"/>
    </source>
</evidence>
<comment type="caution">
    <text evidence="2">The sequence shown here is derived from an EMBL/GenBank/DDBJ whole genome shotgun (WGS) entry which is preliminary data.</text>
</comment>
<dbReference type="Proteomes" id="UP000034920">
    <property type="component" value="Unassembled WGS sequence"/>
</dbReference>
<protein>
    <submittedName>
        <fullName evidence="2">Uncharacterized protein</fullName>
    </submittedName>
</protein>
<keyword evidence="1" id="KW-0472">Membrane</keyword>
<sequence>MYMPRKLRIYILLVIFLVIILTGGYLLLTQRHDESIEEPPVEAMSTKVQENLSNEAAREEVIKQFMEEFLKTAPPEPDEQALENAINLFTEEAKEGIPTIDGKYHLGMLLGVRDLPDNG</sequence>
<dbReference type="STRING" id="1619103.UU80_C0019G0009"/>
<reference evidence="2 3" key="1">
    <citation type="journal article" date="2015" name="Nature">
        <title>rRNA introns, odd ribosomes, and small enigmatic genomes across a large radiation of phyla.</title>
        <authorList>
            <person name="Brown C.T."/>
            <person name="Hug L.A."/>
            <person name="Thomas B.C."/>
            <person name="Sharon I."/>
            <person name="Castelle C.J."/>
            <person name="Singh A."/>
            <person name="Wilkins M.J."/>
            <person name="Williams K.H."/>
            <person name="Banfield J.F."/>
        </authorList>
    </citation>
    <scope>NUCLEOTIDE SEQUENCE [LARGE SCALE GENOMIC DNA]</scope>
</reference>
<evidence type="ECO:0000313" key="2">
    <source>
        <dbReference type="EMBL" id="KKS21829.1"/>
    </source>
</evidence>
<feature type="transmembrane region" description="Helical" evidence="1">
    <location>
        <begin position="7"/>
        <end position="28"/>
    </location>
</feature>